<keyword evidence="5" id="KW-0547">Nucleotide-binding</keyword>
<evidence type="ECO:0000256" key="7">
    <source>
        <dbReference type="ARBA" id="ARBA00023136"/>
    </source>
</evidence>
<dbReference type="GO" id="GO:0015833">
    <property type="term" value="P:peptide transport"/>
    <property type="evidence" value="ECO:0007669"/>
    <property type="project" value="InterPro"/>
</dbReference>
<dbReference type="PANTHER" id="PTHR43297">
    <property type="entry name" value="OLIGOPEPTIDE TRANSPORT ATP-BINDING PROTEIN APPD"/>
    <property type="match status" value="1"/>
</dbReference>
<dbReference type="Pfam" id="PF08352">
    <property type="entry name" value="oligo_HPY"/>
    <property type="match status" value="1"/>
</dbReference>
<feature type="domain" description="ABC transporter" evidence="8">
    <location>
        <begin position="15"/>
        <end position="263"/>
    </location>
</feature>
<evidence type="ECO:0000256" key="2">
    <source>
        <dbReference type="ARBA" id="ARBA00005417"/>
    </source>
</evidence>
<name>A0A9W6W1P8_9ACTN</name>
<dbReference type="Proteomes" id="UP001165074">
    <property type="component" value="Unassembled WGS sequence"/>
</dbReference>
<dbReference type="NCBIfam" id="TIGR01727">
    <property type="entry name" value="oligo_HPY"/>
    <property type="match status" value="1"/>
</dbReference>
<comment type="subcellular location">
    <subcellularLocation>
        <location evidence="1">Cell membrane</location>
        <topology evidence="1">Peripheral membrane protein</topology>
    </subcellularLocation>
</comment>
<dbReference type="Gene3D" id="3.40.50.300">
    <property type="entry name" value="P-loop containing nucleotide triphosphate hydrolases"/>
    <property type="match status" value="1"/>
</dbReference>
<evidence type="ECO:0000256" key="6">
    <source>
        <dbReference type="ARBA" id="ARBA00022840"/>
    </source>
</evidence>
<dbReference type="InterPro" id="IPR050388">
    <property type="entry name" value="ABC_Ni/Peptide_Import"/>
</dbReference>
<proteinExistence type="inferred from homology"/>
<keyword evidence="3" id="KW-0813">Transport</keyword>
<keyword evidence="7" id="KW-0472">Membrane</keyword>
<dbReference type="InterPro" id="IPR013563">
    <property type="entry name" value="Oligopep_ABC_C"/>
</dbReference>
<dbReference type="InterPro" id="IPR003439">
    <property type="entry name" value="ABC_transporter-like_ATP-bd"/>
</dbReference>
<dbReference type="Pfam" id="PF00005">
    <property type="entry name" value="ABC_tran"/>
    <property type="match status" value="1"/>
</dbReference>
<evidence type="ECO:0000256" key="4">
    <source>
        <dbReference type="ARBA" id="ARBA00022475"/>
    </source>
</evidence>
<evidence type="ECO:0000256" key="3">
    <source>
        <dbReference type="ARBA" id="ARBA00022448"/>
    </source>
</evidence>
<keyword evidence="6 9" id="KW-0067">ATP-binding</keyword>
<keyword evidence="10" id="KW-1185">Reference proteome</keyword>
<dbReference type="InterPro" id="IPR027417">
    <property type="entry name" value="P-loop_NTPase"/>
</dbReference>
<dbReference type="SMART" id="SM00382">
    <property type="entry name" value="AAA"/>
    <property type="match status" value="1"/>
</dbReference>
<dbReference type="EMBL" id="BSTK01000009">
    <property type="protein sequence ID" value="GLY88130.1"/>
    <property type="molecule type" value="Genomic_DNA"/>
</dbReference>
<organism evidence="9 10">
    <name type="scientific">Actinoallomurus iriomotensis</name>
    <dbReference type="NCBI Taxonomy" id="478107"/>
    <lineage>
        <taxon>Bacteria</taxon>
        <taxon>Bacillati</taxon>
        <taxon>Actinomycetota</taxon>
        <taxon>Actinomycetes</taxon>
        <taxon>Streptosporangiales</taxon>
        <taxon>Thermomonosporaceae</taxon>
        <taxon>Actinoallomurus</taxon>
    </lineage>
</organism>
<evidence type="ECO:0000256" key="5">
    <source>
        <dbReference type="ARBA" id="ARBA00022741"/>
    </source>
</evidence>
<dbReference type="FunFam" id="3.40.50.300:FF:000016">
    <property type="entry name" value="Oligopeptide ABC transporter ATP-binding component"/>
    <property type="match status" value="1"/>
</dbReference>
<sequence>MGDTPQEASVPDVLLRVAGLSVDLPGQDGPVRIIDDVSFDVRAGTTVGLIGETGSGKTMTAMSIIGLLPEDATVTGSIEFEGIDLVTAGQARLRSLRGHEISMIFQDPMASLNPTQRVGRQVGEVLRRSGVPRAEARSRAVEMLERVGIPEPARRARAYPHELSGGLRQRAMIAMAMIAHPSLVLADEPTTALDVTVQARVLDLLRRLQTEENAAMLLVSHDLRVMSHVAHDLVVMYAGRVAERGAASAVLRRPAHPYTRALVRSVPAVRTKTAIADPLPGTSVTPARRPSGCPFHPRCPIAVDRCRTEIPPLREVAPDRWSACHEAERVLT</sequence>
<dbReference type="SUPFAM" id="SSF52540">
    <property type="entry name" value="P-loop containing nucleoside triphosphate hydrolases"/>
    <property type="match status" value="1"/>
</dbReference>
<comment type="similarity">
    <text evidence="2">Belongs to the ABC transporter superfamily.</text>
</comment>
<accession>A0A9W6W1P8</accession>
<reference evidence="9" key="1">
    <citation type="submission" date="2023-03" db="EMBL/GenBank/DDBJ databases">
        <title>Actinoallomurus iriomotensis NBRC 103684.</title>
        <authorList>
            <person name="Ichikawa N."/>
            <person name="Sato H."/>
            <person name="Tonouchi N."/>
        </authorList>
    </citation>
    <scope>NUCLEOTIDE SEQUENCE</scope>
    <source>
        <strain evidence="9">NBRC 103684</strain>
    </source>
</reference>
<comment type="caution">
    <text evidence="9">The sequence shown here is derived from an EMBL/GenBank/DDBJ whole genome shotgun (WGS) entry which is preliminary data.</text>
</comment>
<dbReference type="GO" id="GO:0005886">
    <property type="term" value="C:plasma membrane"/>
    <property type="evidence" value="ECO:0007669"/>
    <property type="project" value="UniProtKB-SubCell"/>
</dbReference>
<dbReference type="AlphaFoldDB" id="A0A9W6W1P8"/>
<dbReference type="InterPro" id="IPR003593">
    <property type="entry name" value="AAA+_ATPase"/>
</dbReference>
<dbReference type="PANTHER" id="PTHR43297:SF2">
    <property type="entry name" value="DIPEPTIDE TRANSPORT ATP-BINDING PROTEIN DPPD"/>
    <property type="match status" value="1"/>
</dbReference>
<dbReference type="PROSITE" id="PS50893">
    <property type="entry name" value="ABC_TRANSPORTER_2"/>
    <property type="match status" value="1"/>
</dbReference>
<keyword evidence="4" id="KW-1003">Cell membrane</keyword>
<dbReference type="GO" id="GO:0005524">
    <property type="term" value="F:ATP binding"/>
    <property type="evidence" value="ECO:0007669"/>
    <property type="project" value="UniProtKB-KW"/>
</dbReference>
<evidence type="ECO:0000313" key="10">
    <source>
        <dbReference type="Proteomes" id="UP001165074"/>
    </source>
</evidence>
<evidence type="ECO:0000256" key="1">
    <source>
        <dbReference type="ARBA" id="ARBA00004202"/>
    </source>
</evidence>
<gene>
    <name evidence="9" type="ORF">Airi02_060590</name>
</gene>
<protein>
    <submittedName>
        <fullName evidence="9">ABC transporter ATP-binding protein</fullName>
    </submittedName>
</protein>
<evidence type="ECO:0000259" key="8">
    <source>
        <dbReference type="PROSITE" id="PS50893"/>
    </source>
</evidence>
<dbReference type="GO" id="GO:0016887">
    <property type="term" value="F:ATP hydrolysis activity"/>
    <property type="evidence" value="ECO:0007669"/>
    <property type="project" value="InterPro"/>
</dbReference>
<evidence type="ECO:0000313" key="9">
    <source>
        <dbReference type="EMBL" id="GLY88130.1"/>
    </source>
</evidence>
<dbReference type="CDD" id="cd03257">
    <property type="entry name" value="ABC_NikE_OppD_transporters"/>
    <property type="match status" value="1"/>
</dbReference>
<dbReference type="RefSeq" id="WP_285577735.1">
    <property type="nucleotide sequence ID" value="NZ_BSTK01000009.1"/>
</dbReference>